<organism evidence="1 2">
    <name type="scientific">Parelaphostrongylus tenuis</name>
    <name type="common">Meningeal worm</name>
    <dbReference type="NCBI Taxonomy" id="148309"/>
    <lineage>
        <taxon>Eukaryota</taxon>
        <taxon>Metazoa</taxon>
        <taxon>Ecdysozoa</taxon>
        <taxon>Nematoda</taxon>
        <taxon>Chromadorea</taxon>
        <taxon>Rhabditida</taxon>
        <taxon>Rhabditina</taxon>
        <taxon>Rhabditomorpha</taxon>
        <taxon>Strongyloidea</taxon>
        <taxon>Metastrongylidae</taxon>
        <taxon>Parelaphostrongylus</taxon>
    </lineage>
</organism>
<proteinExistence type="predicted"/>
<evidence type="ECO:0000313" key="2">
    <source>
        <dbReference type="Proteomes" id="UP001196413"/>
    </source>
</evidence>
<reference evidence="1" key="1">
    <citation type="submission" date="2021-06" db="EMBL/GenBank/DDBJ databases">
        <title>Parelaphostrongylus tenuis whole genome reference sequence.</title>
        <authorList>
            <person name="Garwood T.J."/>
            <person name="Larsen P.A."/>
            <person name="Fountain-Jones N.M."/>
            <person name="Garbe J.R."/>
            <person name="Macchietto M.G."/>
            <person name="Kania S.A."/>
            <person name="Gerhold R.W."/>
            <person name="Richards J.E."/>
            <person name="Wolf T.M."/>
        </authorList>
    </citation>
    <scope>NUCLEOTIDE SEQUENCE</scope>
    <source>
        <strain evidence="1">MNPRO001-30</strain>
        <tissue evidence="1">Meninges</tissue>
    </source>
</reference>
<sequence length="94" mass="10878">MTMIRYDDVSRVFSCHWVVYNKPSIYLRQQQQPLWQALNTSNSIATENQSPLLNLVQQPTFPNTGRYIWSSAYHFRSPVATSGVLADLPEYRSP</sequence>
<comment type="caution">
    <text evidence="1">The sequence shown here is derived from an EMBL/GenBank/DDBJ whole genome shotgun (WGS) entry which is preliminary data.</text>
</comment>
<dbReference type="AlphaFoldDB" id="A0AAD5QUH7"/>
<evidence type="ECO:0000313" key="1">
    <source>
        <dbReference type="EMBL" id="KAJ1365308.1"/>
    </source>
</evidence>
<protein>
    <submittedName>
        <fullName evidence="1">Uncharacterized protein</fullName>
    </submittedName>
</protein>
<keyword evidence="2" id="KW-1185">Reference proteome</keyword>
<name>A0AAD5QUH7_PARTN</name>
<gene>
    <name evidence="1" type="ORF">KIN20_025571</name>
</gene>
<dbReference type="Proteomes" id="UP001196413">
    <property type="component" value="Unassembled WGS sequence"/>
</dbReference>
<accession>A0AAD5QUH7</accession>
<dbReference type="EMBL" id="JAHQIW010005228">
    <property type="protein sequence ID" value="KAJ1365308.1"/>
    <property type="molecule type" value="Genomic_DNA"/>
</dbReference>